<dbReference type="EMBL" id="LR031878">
    <property type="protein sequence ID" value="VDD49858.1"/>
    <property type="molecule type" value="Genomic_DNA"/>
</dbReference>
<keyword evidence="2" id="KW-0472">Membrane</keyword>
<evidence type="ECO:0000259" key="4">
    <source>
        <dbReference type="Pfam" id="PF16201"/>
    </source>
</evidence>
<gene>
    <name evidence="5" type="ORF">BOLC1T02247H</name>
</gene>
<evidence type="ECO:0008006" key="6">
    <source>
        <dbReference type="Google" id="ProtNLM"/>
    </source>
</evidence>
<feature type="transmembrane region" description="Helical" evidence="2">
    <location>
        <begin position="1982"/>
        <end position="2006"/>
    </location>
</feature>
<dbReference type="InterPro" id="IPR039844">
    <property type="entry name" value="URB1"/>
</dbReference>
<accession>A0A3P6FAR3</accession>
<sequence>MVESKSDIEEEQGMVVNGGGNSNLEVVMAFGPSHEAKLRELLHKLCSEEIKLCSDASKEFVKLLKGETGGDLLRLYFQKSPEFAELLEAWRIRHGKQGLHYIFSLIQTVLSHPEGKGRSTDIGTALDRFCLLLIQDKMDEICKGLNSKESKQQNAALGLLTSMVRRGPRLASEIAGKFDFKGFAKLAEYKTRGGGGNATRRACVVFAVSFLEVGKPRLLSDVLQKKEMYSKVLRGLGRDDDDDDTVAYVLSTLNDKILVEESMVLPSLRSVLFGIATLEQLASISARDDGGSVNELAHDVLLKVCTDPCNGLMPDETRKLTGNLERLLMFMKKLRATEIVYHRDLLLAIVRGRPSLASAFFEEFPYNVENFASPSWVSSISLAADLVSSVRNSFSFEFLNPDQRSMPPSGGSEVQTIMKCICPRPFSRLLITRGMLCPKFFVKHGTLRFLSETLLLWDSFVTASHGCSEQIQASLERDVMGEVRSFFPDSQVLLTELKSQSDASGIQKVSLKRKAMLESGVVGREKRIKRSEKDVLDDVAGDIVIGGVGLAEDPVDAHMTDGKEYLQNVSEIWASERCSKPVDSVEEAEMYLRIKIMDVLRIYVRTVPNVLEGSFDVFMKFLPNQRSSWLPAELQRAVLSFLNEYISWSPRSQSESVPTRMPPLMYMQLEVFVNLFLFSSDDKVKDLAYSLAVVAMSSTGAFDKNPSEIGAWFRFLQGFGKTKGPLKVQEAVQSTSAVVISFLYDAVRTVGKNMFKYLDNIRSSLSHLKGVSIGFSPLIVCVLQKCVKLLTVSKSLTFPEKSAISLYVSATLKYLLQTQVDSRPLSCLVESVLSEVVDETKDSLCEWWPLRALLVFSQSLSDKKPFILHSRRTTGRLADASFADTLDEIKGLVRRSSPDEIAGIVQSFSSALICARPESILKNFDSVMAISWTLYGTSFSILQAIAFLEENFLGDLSKLSPDLLVRGSELTGSRNLLEGTVYSEAGFDDHSSITEEIKSKMDVCDTESPAFPTFLEQLPFPELLTAIKSMDISWLPRISELLLVKVSHPKSDSFESIKLILFHLYHIRSSYKVQPAPVLCQLSEICLRLMKHLFSQISELEPSSDKVLAPSAKWKHQVAQNVLCHPVVMALLESPLDCGTLPQVQNVEMFSETSLATGRMVLSEIDQHILDLLASTCEHFLFHERHIVQKGELRENKSIVAFKNLVETLLLEFRSKLELCVGTQSYAPLLQPSQVIHALLRFISPFKLLNLARSRLIDVEELASPNLSKIVSLGLDIAGGAFEMLTLYSQQPAAKRKTYDLLWDLEENNYDSNLLEEVYSLVCRFSTSFGLVSADTCLLKVGGGIFRGKHNQHSSAHLLTLIISQIVGRTPEDLIIHCIKQASMTRAKILFYLVESSPLHRSVFGHFFYNMLSKQQGDTALTDDQLIMLLPAVLSYLSPVFAKPEKPCSRCLDITSFYANILRNGFLQWPKFSSGCIFEEKYEEILLSANEDIDTMFKVSLLGKAVRMFQEHLAWTESPTKTEDLLKVFQSMFPHTSAGKEMLDCEIKEVDVQSVDCMFNVAIREVAKVELSRICLFPADSNFKRQAASCVKENPSEMGSNKESLFTVLLDYLVDRWQCVVKRFDGSFKGKSEEKQDKCGLLCKSLENFILRNILKFLEDMCEELVHLDSLPFLEGLMKSVLLYRFEDSMTLKILREIFCVLSRGKYSYASYIQLLISHSQFTPTISSLSSSHTGDLFRPISSILKHLIIPSPSSVGVGSCRLQAPDYVKQLEIVKILRVLLSKCGKDSGIILKELHFLLLCSYGATLREIDIELYRLIRDIELIDEEHTLDVSETGYLWGKAALKMREGLRLSQDASDGGEDDLVEDLRQRLFKENLCVDPKICALTVLYFSYQRSAEVSDNSYLSDDPISEVLSFILIQLKDIERYDPAFILRFSLHSLSVGYIEPLEFASLGLLAVAFVSMSSADLGMRKLAYDTLKMFLDVLEVIVILCLTYMYALPVLTAYQSFSLLSSVNWFYKGTLLRFSGTWNKQVKWIKLLLLYLKNGVEEPWQRIPTVSAVFAAEASLILLNSSHEHYVPIKKLLKSSPSLNLRGIPLFHEFLWSSAFNFKSQRLWELRLVCVGLKSDEDAILYIRNSILEDMMSFFSTPLADDETKGLILQVLRKSVKFHKTARHLVQNCGLFSWCSSLISMFTTKPIRDEDFRLVVVLEVITDVLASRSVTEWLQEEEIKGPYEECVQKTIIESDHKKKRIAFPLEGLMEVSSRLCRLLGDGLVSVQENSTLVDFILQILSATLKISQNLRKMYQPHFTITIDGILQLFEAVANCDSPEVEASAERGLDTILMSTPPFELICMDADKLRMFLLWGTSTALKSDLKKGSKPSESHQDTKTLTEEPQEETMVEKFLRWLLASVILGKLYSKANDSEPAVLSKTTPESLLTLLEYFKTMNLEGSETKSEHIIGEVIVYLKQLSSTNYSVLPSVVCALSSLLLRNGLEIAGSESDGDYKLIKSLCSRISSPPEATPDWRWSYHQARKDLSSEPARDLQKIDERHACQHLLIFSDMLRVKPGESQKVLLHKSFDMSSLFDWERGLVET</sequence>
<organism evidence="5">
    <name type="scientific">Brassica oleracea</name>
    <name type="common">Wild cabbage</name>
    <dbReference type="NCBI Taxonomy" id="3712"/>
    <lineage>
        <taxon>Eukaryota</taxon>
        <taxon>Viridiplantae</taxon>
        <taxon>Streptophyta</taxon>
        <taxon>Embryophyta</taxon>
        <taxon>Tracheophyta</taxon>
        <taxon>Spermatophyta</taxon>
        <taxon>Magnoliopsida</taxon>
        <taxon>eudicotyledons</taxon>
        <taxon>Gunneridae</taxon>
        <taxon>Pentapetalae</taxon>
        <taxon>rosids</taxon>
        <taxon>malvids</taxon>
        <taxon>Brassicales</taxon>
        <taxon>Brassicaceae</taxon>
        <taxon>Brassiceae</taxon>
        <taxon>Brassica</taxon>
    </lineage>
</organism>
<evidence type="ECO:0000256" key="2">
    <source>
        <dbReference type="SAM" id="Phobius"/>
    </source>
</evidence>
<feature type="transmembrane region" description="Helical" evidence="2">
    <location>
        <begin position="1951"/>
        <end position="1970"/>
    </location>
</feature>
<dbReference type="Pfam" id="PF11707">
    <property type="entry name" value="Npa1"/>
    <property type="match status" value="1"/>
</dbReference>
<feature type="region of interest" description="Disordered" evidence="1">
    <location>
        <begin position="2374"/>
        <end position="2396"/>
    </location>
</feature>
<keyword evidence="2" id="KW-0812">Transmembrane</keyword>
<dbReference type="InterPro" id="IPR021714">
    <property type="entry name" value="URB1_N"/>
</dbReference>
<dbReference type="InterPro" id="IPR032436">
    <property type="entry name" value="URB1_C"/>
</dbReference>
<evidence type="ECO:0000313" key="5">
    <source>
        <dbReference type="EMBL" id="VDD49858.1"/>
    </source>
</evidence>
<keyword evidence="2" id="KW-1133">Transmembrane helix</keyword>
<evidence type="ECO:0000259" key="3">
    <source>
        <dbReference type="Pfam" id="PF11707"/>
    </source>
</evidence>
<feature type="domain" description="URB1 C-terminal" evidence="4">
    <location>
        <begin position="1957"/>
        <end position="2186"/>
    </location>
</feature>
<feature type="domain" description="URB1 N-terminal" evidence="3">
    <location>
        <begin position="84"/>
        <end position="378"/>
    </location>
</feature>
<dbReference type="PANTHER" id="PTHR13500:SF0">
    <property type="entry name" value="NUCLEOLAR PRE-RIBOSOMAL-ASSOCIATED PROTEIN 1"/>
    <property type="match status" value="1"/>
</dbReference>
<dbReference type="GO" id="GO:0000463">
    <property type="term" value="P:maturation of LSU-rRNA from tricistronic rRNA transcript (SSU-rRNA, 5.8S rRNA, LSU-rRNA)"/>
    <property type="evidence" value="ECO:0007669"/>
    <property type="project" value="TreeGrafter"/>
</dbReference>
<dbReference type="GO" id="GO:0005730">
    <property type="term" value="C:nucleolus"/>
    <property type="evidence" value="ECO:0007669"/>
    <property type="project" value="TreeGrafter"/>
</dbReference>
<evidence type="ECO:0000256" key="1">
    <source>
        <dbReference type="SAM" id="MobiDB-lite"/>
    </source>
</evidence>
<reference evidence="5" key="1">
    <citation type="submission" date="2018-11" db="EMBL/GenBank/DDBJ databases">
        <authorList>
            <consortium name="Genoscope - CEA"/>
            <person name="William W."/>
        </authorList>
    </citation>
    <scope>NUCLEOTIDE SEQUENCE</scope>
</reference>
<dbReference type="Pfam" id="PF16201">
    <property type="entry name" value="NopRA1"/>
    <property type="match status" value="1"/>
</dbReference>
<name>A0A3P6FAR3_BRAOL</name>
<feature type="compositionally biased region" description="Basic and acidic residues" evidence="1">
    <location>
        <begin position="2374"/>
        <end position="2393"/>
    </location>
</feature>
<dbReference type="PANTHER" id="PTHR13500">
    <property type="entry name" value="NUCLEOLAR PRERIBOSOMAL-ASSOCIATED PROTEIN 1"/>
    <property type="match status" value="1"/>
</dbReference>
<dbReference type="GO" id="GO:0000466">
    <property type="term" value="P:maturation of 5.8S rRNA from tricistronic rRNA transcript (SSU-rRNA, 5.8S rRNA, LSU-rRNA)"/>
    <property type="evidence" value="ECO:0007669"/>
    <property type="project" value="TreeGrafter"/>
</dbReference>
<proteinExistence type="predicted"/>
<protein>
    <recommendedName>
        <fullName evidence="6">Nucleolar pre-ribosomal-associated protein 1 N-terminal domain-containing protein</fullName>
    </recommendedName>
</protein>